<feature type="region of interest" description="Disordered" evidence="1">
    <location>
        <begin position="25"/>
        <end position="45"/>
    </location>
</feature>
<protein>
    <submittedName>
        <fullName evidence="2">Uncharacterized protein</fullName>
    </submittedName>
</protein>
<evidence type="ECO:0000313" key="2">
    <source>
        <dbReference type="EMBL" id="CAE6438520.1"/>
    </source>
</evidence>
<dbReference type="EMBL" id="CAJMWW010000091">
    <property type="protein sequence ID" value="CAE6438520.1"/>
    <property type="molecule type" value="Genomic_DNA"/>
</dbReference>
<organism evidence="2 3">
    <name type="scientific">Rhizoctonia solani</name>
    <dbReference type="NCBI Taxonomy" id="456999"/>
    <lineage>
        <taxon>Eukaryota</taxon>
        <taxon>Fungi</taxon>
        <taxon>Dikarya</taxon>
        <taxon>Basidiomycota</taxon>
        <taxon>Agaricomycotina</taxon>
        <taxon>Agaricomycetes</taxon>
        <taxon>Cantharellales</taxon>
        <taxon>Ceratobasidiaceae</taxon>
        <taxon>Rhizoctonia</taxon>
    </lineage>
</organism>
<dbReference type="PANTHER" id="PTHR19879:SF9">
    <property type="entry name" value="TRANSCRIPTION INITIATION FACTOR TFIID SUBUNIT 5"/>
    <property type="match status" value="1"/>
</dbReference>
<dbReference type="Gene3D" id="2.130.10.10">
    <property type="entry name" value="YVTN repeat-like/Quinoprotein amine dehydrogenase"/>
    <property type="match status" value="1"/>
</dbReference>
<evidence type="ECO:0000256" key="1">
    <source>
        <dbReference type="SAM" id="MobiDB-lite"/>
    </source>
</evidence>
<dbReference type="PANTHER" id="PTHR19879">
    <property type="entry name" value="TRANSCRIPTION INITIATION FACTOR TFIID"/>
    <property type="match status" value="1"/>
</dbReference>
<gene>
    <name evidence="2" type="ORF">RDB_LOCUS88537</name>
</gene>
<dbReference type="SMART" id="SM00320">
    <property type="entry name" value="WD40"/>
    <property type="match status" value="2"/>
</dbReference>
<proteinExistence type="predicted"/>
<comment type="caution">
    <text evidence="2">The sequence shown here is derived from an EMBL/GenBank/DDBJ whole genome shotgun (WGS) entry which is preliminary data.</text>
</comment>
<dbReference type="Proteomes" id="UP000663841">
    <property type="component" value="Unassembled WGS sequence"/>
</dbReference>
<dbReference type="SUPFAM" id="SSF50978">
    <property type="entry name" value="WD40 repeat-like"/>
    <property type="match status" value="1"/>
</dbReference>
<accession>A0A8H2XZ11</accession>
<dbReference type="Pfam" id="PF00400">
    <property type="entry name" value="WD40"/>
    <property type="match status" value="1"/>
</dbReference>
<sequence length="577" mass="64724">MRKHMAGRMRASWIKLRAMLDHSIQEPSDAAEKGAQPSHQPIDLCKTPARNTVRHQNTLEPRGEQILQNIWEYKRLKKVDDFINQYLPTSHQRDSTLTTNAEKYAHLDKMKLLTAISRHNGLIKHLAFSPDQKLLATCGWDGTAIISNSDEIKTPKFTLKHVKETEASTQLQHFQMSLFGKTSAGEPCVREIAWSPDGTMLATRTRTKVWVWNMKEGTFLNSITVGEGRSIESIAWSWKVESIKPVNNASKQTQSKESPRPQTKILEQSQILVVIEHTYEPGNAMGTYVVHYASADYSKLQGTQGTRACNKETAIKDMMITSMATVNDCSIPDVDSFGVPGAKNASAPATNNTNAQAHRSNSMVNDYLLIGIGVDTKNNPNVEAEKILFLYNFISGKFLSLSPLSGKVHSVSVTVPKKNIAHVLVTYKGQAAYPQLWEIKVKPDQDHKRSRCDFTRIRTYFSKVNIRYKSYHSELFDQWSIIRRLQTFLGAVVLGDQTMSTYVVLLKLKFFTCNKLALPEFLCASGAVNGMLSVWATKNVERASSAYIPLDSGQQHQPILSSPEPLFPEEESKGYIG</sequence>
<reference evidence="2" key="1">
    <citation type="submission" date="2021-01" db="EMBL/GenBank/DDBJ databases">
        <authorList>
            <person name="Kaushik A."/>
        </authorList>
    </citation>
    <scope>NUCLEOTIDE SEQUENCE</scope>
    <source>
        <strain evidence="2">AG3-T5</strain>
    </source>
</reference>
<dbReference type="InterPro" id="IPR015943">
    <property type="entry name" value="WD40/YVTN_repeat-like_dom_sf"/>
</dbReference>
<feature type="region of interest" description="Disordered" evidence="1">
    <location>
        <begin position="553"/>
        <end position="577"/>
    </location>
</feature>
<dbReference type="InterPro" id="IPR001680">
    <property type="entry name" value="WD40_rpt"/>
</dbReference>
<evidence type="ECO:0000313" key="3">
    <source>
        <dbReference type="Proteomes" id="UP000663841"/>
    </source>
</evidence>
<dbReference type="AlphaFoldDB" id="A0A8H2XZ11"/>
<name>A0A8H2XZ11_9AGAM</name>
<dbReference type="InterPro" id="IPR036322">
    <property type="entry name" value="WD40_repeat_dom_sf"/>
</dbReference>